<proteinExistence type="predicted"/>
<accession>A0ABY9UN34</accession>
<protein>
    <recommendedName>
        <fullName evidence="3">Lipoyl-binding domain-containing protein</fullName>
    </recommendedName>
</protein>
<name>A0ABY9UN34_9ACTN</name>
<evidence type="ECO:0000313" key="1">
    <source>
        <dbReference type="EMBL" id="WNE93953.1"/>
    </source>
</evidence>
<reference evidence="1 2" key="1">
    <citation type="submission" date="2023-02" db="EMBL/GenBank/DDBJ databases">
        <title>Streptomyces sp. SCA4-21 with antifungal activity against Fusarium oxysporum f. sp. cubense, Streptomyces sp. SCA2-17 with antifungal activity against Fusarium oxysporum f. sp. cubense.</title>
        <authorList>
            <person name="Qi D."/>
        </authorList>
    </citation>
    <scope>NUCLEOTIDE SEQUENCE [LARGE SCALE GENOMIC DNA]</scope>
    <source>
        <strain evidence="1 2">SCA4-21</strain>
    </source>
</reference>
<evidence type="ECO:0000313" key="2">
    <source>
        <dbReference type="Proteomes" id="UP001305606"/>
    </source>
</evidence>
<dbReference type="InterPro" id="IPR011053">
    <property type="entry name" value="Single_hybrid_motif"/>
</dbReference>
<dbReference type="Proteomes" id="UP001305606">
    <property type="component" value="Chromosome"/>
</dbReference>
<gene>
    <name evidence="1" type="ORF">PS467_00745</name>
</gene>
<dbReference type="EMBL" id="CP117522">
    <property type="protein sequence ID" value="WNE93953.1"/>
    <property type="molecule type" value="Genomic_DNA"/>
</dbReference>
<keyword evidence="2" id="KW-1185">Reference proteome</keyword>
<dbReference type="Gene3D" id="2.40.50.100">
    <property type="match status" value="1"/>
</dbReference>
<organism evidence="1 2">
    <name type="scientific">Streptomyces luomodiensis</name>
    <dbReference type="NCBI Taxonomy" id="3026192"/>
    <lineage>
        <taxon>Bacteria</taxon>
        <taxon>Bacillati</taxon>
        <taxon>Actinomycetota</taxon>
        <taxon>Actinomycetes</taxon>
        <taxon>Kitasatosporales</taxon>
        <taxon>Streptomycetaceae</taxon>
        <taxon>Streptomyces</taxon>
    </lineage>
</organism>
<dbReference type="SUPFAM" id="SSF51230">
    <property type="entry name" value="Single hybrid motif"/>
    <property type="match status" value="1"/>
</dbReference>
<sequence length="42" mass="4305">MTAPFDGTVTELRVAPDATVVLDEVLAVVEPAKAGPGRTGRP</sequence>
<dbReference type="RefSeq" id="WP_311033446.1">
    <property type="nucleotide sequence ID" value="NZ_CP117522.1"/>
</dbReference>
<evidence type="ECO:0008006" key="3">
    <source>
        <dbReference type="Google" id="ProtNLM"/>
    </source>
</evidence>